<keyword evidence="2" id="KW-1185">Reference proteome</keyword>
<dbReference type="Pfam" id="PF21852">
    <property type="entry name" value="DUF6911"/>
    <property type="match status" value="1"/>
</dbReference>
<dbReference type="InterPro" id="IPR054205">
    <property type="entry name" value="DUF6911"/>
</dbReference>
<proteinExistence type="predicted"/>
<gene>
    <name evidence="1" type="ORF">JQU52_01790</name>
</gene>
<evidence type="ECO:0000313" key="2">
    <source>
        <dbReference type="Proteomes" id="UP000653156"/>
    </source>
</evidence>
<reference evidence="1" key="1">
    <citation type="submission" date="2021-02" db="EMBL/GenBank/DDBJ databases">
        <title>Neisseriaceae sp. 26B isolated from the cloaca of a Common Toad-headed Turtle (Mesoclemmys nasuta).</title>
        <authorList>
            <person name="Spergser J."/>
            <person name="Busse H.-J."/>
        </authorList>
    </citation>
    <scope>NUCLEOTIDE SEQUENCE</scope>
    <source>
        <strain evidence="1">26B</strain>
    </source>
</reference>
<dbReference type="RefSeq" id="WP_230339482.1">
    <property type="nucleotide sequence ID" value="NZ_CP069798.1"/>
</dbReference>
<dbReference type="AlphaFoldDB" id="A0A892ZMV8"/>
<evidence type="ECO:0000313" key="1">
    <source>
        <dbReference type="EMBL" id="QRQ82189.1"/>
    </source>
</evidence>
<dbReference type="Proteomes" id="UP000653156">
    <property type="component" value="Chromosome"/>
</dbReference>
<dbReference type="KEGG" id="ptes:JQU52_01790"/>
<accession>A0A892ZMV8</accession>
<organism evidence="1 2">
    <name type="scientific">Paralysiella testudinis</name>
    <dbReference type="NCBI Taxonomy" id="2809020"/>
    <lineage>
        <taxon>Bacteria</taxon>
        <taxon>Pseudomonadati</taxon>
        <taxon>Pseudomonadota</taxon>
        <taxon>Betaproteobacteria</taxon>
        <taxon>Neisseriales</taxon>
        <taxon>Neisseriaceae</taxon>
        <taxon>Paralysiella</taxon>
    </lineage>
</organism>
<sequence>MDNKKLEKYYEIYYRTIVNNTKKDTIQTIKNYIEFKEILSLFRHGDGSCRVWIIDQSRNTGIETITLNSDSHKYLITAYGYTEAGDEVLSLHNPNPENLQISILGEQWDLSMITLDFNIINKIFKKFFELGDVPRNILY</sequence>
<name>A0A892ZMV8_9NEIS</name>
<protein>
    <submittedName>
        <fullName evidence="1">Uncharacterized protein</fullName>
    </submittedName>
</protein>
<dbReference type="EMBL" id="CP069798">
    <property type="protein sequence ID" value="QRQ82189.1"/>
    <property type="molecule type" value="Genomic_DNA"/>
</dbReference>